<dbReference type="RefSeq" id="WP_138458061.1">
    <property type="nucleotide sequence ID" value="NZ_JADLQD010000008.1"/>
</dbReference>
<gene>
    <name evidence="2" type="ORF">FEK35_23680</name>
</gene>
<reference evidence="2 3" key="1">
    <citation type="submission" date="2019-05" db="EMBL/GenBank/DDBJ databases">
        <title>Genomes sequences of two Nocardia cyriacigeorgica environmental isolates, type strains Nocardia asteroides ATCC 19247 and Nocardia cyriacigeorgica DSM 44484.</title>
        <authorList>
            <person name="Vautrin F."/>
            <person name="Bergeron E."/>
            <person name="Dubost A."/>
            <person name="Abrouk D."/>
            <person name="Rodriguez Nava V."/>
            <person name="Pujic P."/>
        </authorList>
    </citation>
    <scope>NUCLEOTIDE SEQUENCE [LARGE SCALE GENOMIC DNA]</scope>
    <source>
        <strain evidence="2 3">EML 1456</strain>
    </source>
</reference>
<dbReference type="AlphaFoldDB" id="A0A5R8PAJ9"/>
<organism evidence="2 3">
    <name type="scientific">Nocardia cyriacigeorgica</name>
    <dbReference type="NCBI Taxonomy" id="135487"/>
    <lineage>
        <taxon>Bacteria</taxon>
        <taxon>Bacillati</taxon>
        <taxon>Actinomycetota</taxon>
        <taxon>Actinomycetes</taxon>
        <taxon>Mycobacteriales</taxon>
        <taxon>Nocardiaceae</taxon>
        <taxon>Nocardia</taxon>
    </lineage>
</organism>
<sequence length="109" mass="11312">MAGKVTPMKFAGLDVLVETVTLPGSQPTSTVDRATERALDAFDSAREVIVAAASATLETIDAMGERAARPNHVEIEFGIAITAKADIVIAGASANAALKVKLVYDAREA</sequence>
<name>A0A5R8PAJ9_9NOCA</name>
<dbReference type="OrthoDB" id="489721at2"/>
<proteinExistence type="predicted"/>
<dbReference type="Pfam" id="PF19493">
    <property type="entry name" value="Trypco1"/>
    <property type="match status" value="1"/>
</dbReference>
<protein>
    <recommendedName>
        <fullName evidence="1">Trypsin-co-occurring domain-containing protein</fullName>
    </recommendedName>
</protein>
<dbReference type="InterPro" id="IPR045794">
    <property type="entry name" value="Trypco1"/>
</dbReference>
<evidence type="ECO:0000259" key="1">
    <source>
        <dbReference type="Pfam" id="PF19493"/>
    </source>
</evidence>
<evidence type="ECO:0000313" key="2">
    <source>
        <dbReference type="EMBL" id="TLG01705.1"/>
    </source>
</evidence>
<dbReference type="NCBIfam" id="NF041216">
    <property type="entry name" value="CU044_2847_fam"/>
    <property type="match status" value="1"/>
</dbReference>
<feature type="domain" description="Trypsin-co-occurring" evidence="1">
    <location>
        <begin position="12"/>
        <end position="104"/>
    </location>
</feature>
<comment type="caution">
    <text evidence="2">The sequence shown here is derived from an EMBL/GenBank/DDBJ whole genome shotgun (WGS) entry which is preliminary data.</text>
</comment>
<dbReference type="EMBL" id="VBUU01000030">
    <property type="protein sequence ID" value="TLG01705.1"/>
    <property type="molecule type" value="Genomic_DNA"/>
</dbReference>
<accession>A0A5R8PAJ9</accession>
<dbReference type="Proteomes" id="UP000308349">
    <property type="component" value="Unassembled WGS sequence"/>
</dbReference>
<evidence type="ECO:0000313" key="3">
    <source>
        <dbReference type="Proteomes" id="UP000308349"/>
    </source>
</evidence>